<evidence type="ECO:0000313" key="4">
    <source>
        <dbReference type="Proteomes" id="UP000332933"/>
    </source>
</evidence>
<feature type="transmembrane region" description="Helical" evidence="1">
    <location>
        <begin position="127"/>
        <end position="153"/>
    </location>
</feature>
<keyword evidence="4" id="KW-1185">Reference proteome</keyword>
<keyword evidence="1" id="KW-0472">Membrane</keyword>
<proteinExistence type="predicted"/>
<organism evidence="3 4">
    <name type="scientific">Aphanomyces stellatus</name>
    <dbReference type="NCBI Taxonomy" id="120398"/>
    <lineage>
        <taxon>Eukaryota</taxon>
        <taxon>Sar</taxon>
        <taxon>Stramenopiles</taxon>
        <taxon>Oomycota</taxon>
        <taxon>Saprolegniomycetes</taxon>
        <taxon>Saprolegniales</taxon>
        <taxon>Verrucalvaceae</taxon>
        <taxon>Aphanomyces</taxon>
    </lineage>
</organism>
<evidence type="ECO:0000313" key="2">
    <source>
        <dbReference type="EMBL" id="KAF0698436.1"/>
    </source>
</evidence>
<feature type="transmembrane region" description="Helical" evidence="1">
    <location>
        <begin position="12"/>
        <end position="34"/>
    </location>
</feature>
<feature type="transmembrane region" description="Helical" evidence="1">
    <location>
        <begin position="46"/>
        <end position="66"/>
    </location>
</feature>
<dbReference type="EMBL" id="CAADRA010005261">
    <property type="protein sequence ID" value="VFT87808.1"/>
    <property type="molecule type" value="Genomic_DNA"/>
</dbReference>
<name>A0A485KTB9_9STRA</name>
<keyword evidence="1" id="KW-0812">Transmembrane</keyword>
<gene>
    <name evidence="3" type="primary">Aste57867_10940</name>
    <name evidence="2" type="ORF">As57867_010900</name>
    <name evidence="3" type="ORF">ASTE57867_10940</name>
</gene>
<dbReference type="Proteomes" id="UP000332933">
    <property type="component" value="Unassembled WGS sequence"/>
</dbReference>
<reference evidence="3 4" key="1">
    <citation type="submission" date="2019-03" db="EMBL/GenBank/DDBJ databases">
        <authorList>
            <person name="Gaulin E."/>
            <person name="Dumas B."/>
        </authorList>
    </citation>
    <scope>NUCLEOTIDE SEQUENCE [LARGE SCALE GENOMIC DNA]</scope>
    <source>
        <strain evidence="3">CBS 568.67</strain>
    </source>
</reference>
<feature type="transmembrane region" description="Helical" evidence="1">
    <location>
        <begin position="86"/>
        <end position="106"/>
    </location>
</feature>
<evidence type="ECO:0000256" key="1">
    <source>
        <dbReference type="SAM" id="Phobius"/>
    </source>
</evidence>
<accession>A0A485KTB9</accession>
<keyword evidence="1" id="KW-1133">Transmembrane helix</keyword>
<dbReference type="AlphaFoldDB" id="A0A485KTB9"/>
<protein>
    <submittedName>
        <fullName evidence="3">Aste57867_10940 protein</fullName>
    </submittedName>
</protein>
<dbReference type="EMBL" id="VJMH01005240">
    <property type="protein sequence ID" value="KAF0698436.1"/>
    <property type="molecule type" value="Genomic_DNA"/>
</dbReference>
<sequence length="185" mass="21114">MIVFLGDPTYFVLSHLLVALLMVVDFWLSSLNFAIATSQVSLMQEFWPFVRGCMYGACAVWFAYLTMRLASMVVKHWHWELKVASVDPGILGLAVLLYAGQMMWIVENSLLSTIFHALWSVGMNPEFVILMACISGALAAILLAGSMPLWYVYYDPLHDTQRWFEDPMMDRPHHFASAHYNDVKL</sequence>
<reference evidence="2" key="2">
    <citation type="submission" date="2019-06" db="EMBL/GenBank/DDBJ databases">
        <title>Genomics analysis of Aphanomyces spp. identifies a new class of oomycete effector associated with host adaptation.</title>
        <authorList>
            <person name="Gaulin E."/>
        </authorList>
    </citation>
    <scope>NUCLEOTIDE SEQUENCE</scope>
    <source>
        <strain evidence="2">CBS 578.67</strain>
    </source>
</reference>
<evidence type="ECO:0000313" key="3">
    <source>
        <dbReference type="EMBL" id="VFT87808.1"/>
    </source>
</evidence>